<dbReference type="EMBL" id="ANNX02000017">
    <property type="protein sequence ID" value="KYC42743.1"/>
    <property type="molecule type" value="Genomic_DNA"/>
</dbReference>
<reference evidence="1 2" key="1">
    <citation type="journal article" date="2013" name="Genome Biol. Evol.">
        <title>Genomes of Stigonematalean cyanobacteria (subsection V) and the evolution of oxygenic photosynthesis from prokaryotes to plastids.</title>
        <authorList>
            <person name="Dagan T."/>
            <person name="Roettger M."/>
            <person name="Stucken K."/>
            <person name="Landan G."/>
            <person name="Koch R."/>
            <person name="Major P."/>
            <person name="Gould S.B."/>
            <person name="Goremykin V.V."/>
            <person name="Rippka R."/>
            <person name="Tandeau de Marsac N."/>
            <person name="Gugger M."/>
            <person name="Lockhart P.J."/>
            <person name="Allen J.F."/>
            <person name="Brune I."/>
            <person name="Maus I."/>
            <person name="Puhler A."/>
            <person name="Martin W.F."/>
        </authorList>
    </citation>
    <scope>NUCLEOTIDE SEQUENCE [LARGE SCALE GENOMIC DNA]</scope>
    <source>
        <strain evidence="1 2">PCC 7110</strain>
    </source>
</reference>
<gene>
    <name evidence="1" type="ORF">WA1_15510</name>
</gene>
<protein>
    <submittedName>
        <fullName evidence="1">Uncharacterized protein</fullName>
    </submittedName>
</protein>
<dbReference type="AlphaFoldDB" id="A0A139XDL3"/>
<accession>A0A139XDL3</accession>
<proteinExistence type="predicted"/>
<evidence type="ECO:0000313" key="1">
    <source>
        <dbReference type="EMBL" id="KYC42743.1"/>
    </source>
</evidence>
<name>A0A139XDL3_9CYAN</name>
<organism evidence="1 2">
    <name type="scientific">Scytonema hofmannii PCC 7110</name>
    <dbReference type="NCBI Taxonomy" id="128403"/>
    <lineage>
        <taxon>Bacteria</taxon>
        <taxon>Bacillati</taxon>
        <taxon>Cyanobacteriota</taxon>
        <taxon>Cyanophyceae</taxon>
        <taxon>Nostocales</taxon>
        <taxon>Scytonemataceae</taxon>
        <taxon>Scytonema</taxon>
    </lineage>
</organism>
<keyword evidence="2" id="KW-1185">Reference proteome</keyword>
<dbReference type="Proteomes" id="UP000076925">
    <property type="component" value="Unassembled WGS sequence"/>
</dbReference>
<dbReference type="STRING" id="128403.WA1_15510"/>
<sequence>MNLSDVEIEILLFGKWRFNTDWEKFAISFKDDMTYEQTRIQTFFLSKPKELITGNKFTGVWHINDRKLCLIVKTVPKSFFNFQLPILPRVYLADMVASVSSLLITEVYEIIQINSSYFLARDVDKFLVGTKVS</sequence>
<comment type="caution">
    <text evidence="1">The sequence shown here is derived from an EMBL/GenBank/DDBJ whole genome shotgun (WGS) entry which is preliminary data.</text>
</comment>
<evidence type="ECO:0000313" key="2">
    <source>
        <dbReference type="Proteomes" id="UP000076925"/>
    </source>
</evidence>